<feature type="domain" description="Methyltransferase" evidence="1">
    <location>
        <begin position="41"/>
        <end position="192"/>
    </location>
</feature>
<accession>A0ABT7DJE5</accession>
<organism evidence="2 3">
    <name type="scientific">Gordonibacter faecis</name>
    <dbReference type="NCBI Taxonomy" id="3047475"/>
    <lineage>
        <taxon>Bacteria</taxon>
        <taxon>Bacillati</taxon>
        <taxon>Actinomycetota</taxon>
        <taxon>Coriobacteriia</taxon>
        <taxon>Eggerthellales</taxon>
        <taxon>Eggerthellaceae</taxon>
        <taxon>Gordonibacter</taxon>
    </lineage>
</organism>
<name>A0ABT7DJE5_9ACTN</name>
<dbReference type="InterPro" id="IPR029063">
    <property type="entry name" value="SAM-dependent_MTases_sf"/>
</dbReference>
<sequence>MTDNAMAAPDHEVLKAFYEARPSEYGFASQCKMTLLGDLTGKRVLDIDCRRGKGVIKLSASVGPKGFALGVDPSPEWIEIAQSFKEESWRKNGLPHCNMDYAVAYPEDLAAAGIAEGSFDAVFANSSIAIDYDPERVVHEIFRALRPGGVFLFDGVVAEGERDVATVEQARALGNAIQASPSRAEFERMVKDAGFFAPDYYEESEVRPETGYVDDYTVPVADTTENVRFTRTTALVSKPR</sequence>
<dbReference type="RefSeq" id="WP_283830983.1">
    <property type="nucleotide sequence ID" value="NZ_JASJEU010000005.1"/>
</dbReference>
<keyword evidence="2" id="KW-0489">Methyltransferase</keyword>
<dbReference type="Proteomes" id="UP001232750">
    <property type="component" value="Unassembled WGS sequence"/>
</dbReference>
<dbReference type="Gene3D" id="3.40.50.150">
    <property type="entry name" value="Vaccinia Virus protein VP39"/>
    <property type="match status" value="1"/>
</dbReference>
<dbReference type="EC" id="2.1.-.-" evidence="2"/>
<reference evidence="2 3" key="1">
    <citation type="submission" date="2023-05" db="EMBL/GenBank/DDBJ databases">
        <title>Gordonibacter KGMB12511T sp. nov., isolated from faeces of healthy Korean.</title>
        <authorList>
            <person name="Kim H.S."/>
            <person name="Kim J.-S."/>
            <person name="Suh M.K."/>
            <person name="Eom M.K."/>
            <person name="Do H.E."/>
            <person name="Lee J.-S."/>
        </authorList>
    </citation>
    <scope>NUCLEOTIDE SEQUENCE [LARGE SCALE GENOMIC DNA]</scope>
    <source>
        <strain evidence="2 3">KGMB12511</strain>
    </source>
</reference>
<keyword evidence="2" id="KW-0808">Transferase</keyword>
<dbReference type="CDD" id="cd02440">
    <property type="entry name" value="AdoMet_MTases"/>
    <property type="match status" value="1"/>
</dbReference>
<dbReference type="Pfam" id="PF13847">
    <property type="entry name" value="Methyltransf_31"/>
    <property type="match status" value="1"/>
</dbReference>
<dbReference type="SUPFAM" id="SSF53335">
    <property type="entry name" value="S-adenosyl-L-methionine-dependent methyltransferases"/>
    <property type="match status" value="1"/>
</dbReference>
<keyword evidence="3" id="KW-1185">Reference proteome</keyword>
<proteinExistence type="predicted"/>
<dbReference type="InterPro" id="IPR025714">
    <property type="entry name" value="Methyltranfer_dom"/>
</dbReference>
<evidence type="ECO:0000313" key="2">
    <source>
        <dbReference type="EMBL" id="MDJ1649645.1"/>
    </source>
</evidence>
<dbReference type="EMBL" id="JASJEU010000005">
    <property type="protein sequence ID" value="MDJ1649645.1"/>
    <property type="molecule type" value="Genomic_DNA"/>
</dbReference>
<evidence type="ECO:0000313" key="3">
    <source>
        <dbReference type="Proteomes" id="UP001232750"/>
    </source>
</evidence>
<evidence type="ECO:0000259" key="1">
    <source>
        <dbReference type="Pfam" id="PF13847"/>
    </source>
</evidence>
<comment type="caution">
    <text evidence="2">The sequence shown here is derived from an EMBL/GenBank/DDBJ whole genome shotgun (WGS) entry which is preliminary data.</text>
</comment>
<dbReference type="GO" id="GO:0008168">
    <property type="term" value="F:methyltransferase activity"/>
    <property type="evidence" value="ECO:0007669"/>
    <property type="project" value="UniProtKB-KW"/>
</dbReference>
<dbReference type="GO" id="GO:0032259">
    <property type="term" value="P:methylation"/>
    <property type="evidence" value="ECO:0007669"/>
    <property type="project" value="UniProtKB-KW"/>
</dbReference>
<dbReference type="PANTHER" id="PTHR43591">
    <property type="entry name" value="METHYLTRANSFERASE"/>
    <property type="match status" value="1"/>
</dbReference>
<gene>
    <name evidence="2" type="ORF">QNJ86_02420</name>
</gene>
<protein>
    <submittedName>
        <fullName evidence="2">Class I SAM-dependent methyltransferase</fullName>
        <ecNumber evidence="2">2.1.-.-</ecNumber>
    </submittedName>
</protein>